<dbReference type="Gene3D" id="1.10.10.2830">
    <property type="match status" value="1"/>
</dbReference>
<dbReference type="SUPFAM" id="SSF109709">
    <property type="entry name" value="KorB DNA-binding domain-like"/>
    <property type="match status" value="1"/>
</dbReference>
<dbReference type="InterPro" id="IPR050336">
    <property type="entry name" value="Chromosome_partition/occlusion"/>
</dbReference>
<reference evidence="4" key="2">
    <citation type="submission" date="2021-09" db="EMBL/GenBank/DDBJ databases">
        <authorList>
            <person name="Gilroy R."/>
        </authorList>
    </citation>
    <scope>NUCLEOTIDE SEQUENCE</scope>
    <source>
        <strain evidence="4">ChiGjej2B2-7701</strain>
    </source>
</reference>
<feature type="region of interest" description="Disordered" evidence="2">
    <location>
        <begin position="146"/>
        <end position="165"/>
    </location>
</feature>
<proteinExistence type="inferred from homology"/>
<comment type="caution">
    <text evidence="4">The sequence shown here is derived from an EMBL/GenBank/DDBJ whole genome shotgun (WGS) entry which is preliminary data.</text>
</comment>
<dbReference type="GO" id="GO:0005694">
    <property type="term" value="C:chromosome"/>
    <property type="evidence" value="ECO:0007669"/>
    <property type="project" value="TreeGrafter"/>
</dbReference>
<sequence>MARSREIPISLPSVDDLFTTQEERDEAAREKVSELPLGAIDPFPDHPFRVRDDEEMADLASSVAERGVLTPVVVRPKGDGRYELVSGHRRKRAAELAGLSEIPAIVRDMGEDEAVVAMVDANMQRERVLPSEKAFAYRMKLEAMKRQGRRTDLTSSPSGMKSPGRQTLEIIGSAAGDSRNTVHRYIRLTELLPELLDLVDEGRMGMRPAVELSYLPKREQMALWYAIEAQACTPSHAQAIKMRSFSREGRLSGDVILSIMFEEKPNQA</sequence>
<dbReference type="SMART" id="SM00470">
    <property type="entry name" value="ParB"/>
    <property type="match status" value="1"/>
</dbReference>
<dbReference type="InterPro" id="IPR036086">
    <property type="entry name" value="ParB/Sulfiredoxin_sf"/>
</dbReference>
<dbReference type="InterPro" id="IPR003115">
    <property type="entry name" value="ParB_N"/>
</dbReference>
<protein>
    <submittedName>
        <fullName evidence="4">ParB/RepB/Spo0J family partition protein</fullName>
    </submittedName>
</protein>
<dbReference type="PANTHER" id="PTHR33375">
    <property type="entry name" value="CHROMOSOME-PARTITIONING PROTEIN PARB-RELATED"/>
    <property type="match status" value="1"/>
</dbReference>
<dbReference type="AlphaFoldDB" id="A0A921LQI5"/>
<feature type="domain" description="ParB-like N-terminal" evidence="3">
    <location>
        <begin position="33"/>
        <end position="123"/>
    </location>
</feature>
<evidence type="ECO:0000256" key="1">
    <source>
        <dbReference type="ARBA" id="ARBA00006295"/>
    </source>
</evidence>
<dbReference type="SUPFAM" id="SSF110849">
    <property type="entry name" value="ParB/Sulfiredoxin"/>
    <property type="match status" value="1"/>
</dbReference>
<comment type="similarity">
    <text evidence="1">Belongs to the ParB family.</text>
</comment>
<organism evidence="4 5">
    <name type="scientific">Collinsella ihumii</name>
    <dbReference type="NCBI Taxonomy" id="1720204"/>
    <lineage>
        <taxon>Bacteria</taxon>
        <taxon>Bacillati</taxon>
        <taxon>Actinomycetota</taxon>
        <taxon>Coriobacteriia</taxon>
        <taxon>Coriobacteriales</taxon>
        <taxon>Coriobacteriaceae</taxon>
        <taxon>Collinsella</taxon>
    </lineage>
</organism>
<dbReference type="PANTHER" id="PTHR33375:SF1">
    <property type="entry name" value="CHROMOSOME-PARTITIONING PROTEIN PARB-RELATED"/>
    <property type="match status" value="1"/>
</dbReference>
<dbReference type="GO" id="GO:0003677">
    <property type="term" value="F:DNA binding"/>
    <property type="evidence" value="ECO:0007669"/>
    <property type="project" value="InterPro"/>
</dbReference>
<feature type="non-terminal residue" evidence="4">
    <location>
        <position position="268"/>
    </location>
</feature>
<dbReference type="NCBIfam" id="TIGR00180">
    <property type="entry name" value="parB_part"/>
    <property type="match status" value="1"/>
</dbReference>
<dbReference type="Pfam" id="PF02195">
    <property type="entry name" value="ParB_N"/>
    <property type="match status" value="1"/>
</dbReference>
<dbReference type="EMBL" id="DYVF01000011">
    <property type="protein sequence ID" value="HJG30025.1"/>
    <property type="molecule type" value="Genomic_DNA"/>
</dbReference>
<gene>
    <name evidence="4" type="ORF">K8U80_01375</name>
</gene>
<evidence type="ECO:0000259" key="3">
    <source>
        <dbReference type="SMART" id="SM00470"/>
    </source>
</evidence>
<dbReference type="Proteomes" id="UP000746751">
    <property type="component" value="Unassembled WGS sequence"/>
</dbReference>
<dbReference type="CDD" id="cd16407">
    <property type="entry name" value="ParB_N_like"/>
    <property type="match status" value="1"/>
</dbReference>
<name>A0A921LQI5_9ACTN</name>
<dbReference type="Gene3D" id="3.90.1530.30">
    <property type="match status" value="1"/>
</dbReference>
<accession>A0A921LQI5</accession>
<evidence type="ECO:0000313" key="5">
    <source>
        <dbReference type="Proteomes" id="UP000746751"/>
    </source>
</evidence>
<dbReference type="InterPro" id="IPR004437">
    <property type="entry name" value="ParB/RepB/Spo0J"/>
</dbReference>
<dbReference type="GO" id="GO:0007059">
    <property type="term" value="P:chromosome segregation"/>
    <property type="evidence" value="ECO:0007669"/>
    <property type="project" value="TreeGrafter"/>
</dbReference>
<evidence type="ECO:0000256" key="2">
    <source>
        <dbReference type="SAM" id="MobiDB-lite"/>
    </source>
</evidence>
<evidence type="ECO:0000313" key="4">
    <source>
        <dbReference type="EMBL" id="HJG30025.1"/>
    </source>
</evidence>
<reference evidence="4" key="1">
    <citation type="journal article" date="2021" name="PeerJ">
        <title>Extensive microbial diversity within the chicken gut microbiome revealed by metagenomics and culture.</title>
        <authorList>
            <person name="Gilroy R."/>
            <person name="Ravi A."/>
            <person name="Getino M."/>
            <person name="Pursley I."/>
            <person name="Horton D.L."/>
            <person name="Alikhan N.F."/>
            <person name="Baker D."/>
            <person name="Gharbi K."/>
            <person name="Hall N."/>
            <person name="Watson M."/>
            <person name="Adriaenssens E.M."/>
            <person name="Foster-Nyarko E."/>
            <person name="Jarju S."/>
            <person name="Secka A."/>
            <person name="Antonio M."/>
            <person name="Oren A."/>
            <person name="Chaudhuri R.R."/>
            <person name="La Ragione R."/>
            <person name="Hildebrand F."/>
            <person name="Pallen M.J."/>
        </authorList>
    </citation>
    <scope>NUCLEOTIDE SEQUENCE</scope>
    <source>
        <strain evidence="4">ChiGjej2B2-7701</strain>
    </source>
</reference>